<protein>
    <recommendedName>
        <fullName evidence="1">Endonuclease/exonuclease/phosphatase domain-containing protein</fullName>
    </recommendedName>
</protein>
<dbReference type="GO" id="GO:0003824">
    <property type="term" value="F:catalytic activity"/>
    <property type="evidence" value="ECO:0007669"/>
    <property type="project" value="InterPro"/>
</dbReference>
<organism evidence="2">
    <name type="scientific">uncultured Pyrinomonadaceae bacterium</name>
    <dbReference type="NCBI Taxonomy" id="2283094"/>
    <lineage>
        <taxon>Bacteria</taxon>
        <taxon>Pseudomonadati</taxon>
        <taxon>Acidobacteriota</taxon>
        <taxon>Blastocatellia</taxon>
        <taxon>Blastocatellales</taxon>
        <taxon>Pyrinomonadaceae</taxon>
        <taxon>environmental samples</taxon>
    </lineage>
</organism>
<dbReference type="GO" id="GO:0016020">
    <property type="term" value="C:membrane"/>
    <property type="evidence" value="ECO:0007669"/>
    <property type="project" value="GOC"/>
</dbReference>
<feature type="domain" description="Endonuclease/exonuclease/phosphatase" evidence="1">
    <location>
        <begin position="82"/>
        <end position="505"/>
    </location>
</feature>
<evidence type="ECO:0000259" key="1">
    <source>
        <dbReference type="Pfam" id="PF03372"/>
    </source>
</evidence>
<dbReference type="Pfam" id="PF03372">
    <property type="entry name" value="Exo_endo_phos"/>
    <property type="match status" value="1"/>
</dbReference>
<dbReference type="Gene3D" id="3.60.10.10">
    <property type="entry name" value="Endonuclease/exonuclease/phosphatase"/>
    <property type="match status" value="1"/>
</dbReference>
<dbReference type="PANTHER" id="PTHR14859">
    <property type="entry name" value="CALCOFLUOR WHITE HYPERSENSITIVE PROTEIN PRECURSOR"/>
    <property type="match status" value="1"/>
</dbReference>
<dbReference type="InterPro" id="IPR005135">
    <property type="entry name" value="Endo/exonuclease/phosphatase"/>
</dbReference>
<dbReference type="PANTHER" id="PTHR14859:SF1">
    <property type="entry name" value="PGAP2-INTERACTING PROTEIN"/>
    <property type="match status" value="1"/>
</dbReference>
<name>A0A6J4P1U7_9BACT</name>
<dbReference type="EMBL" id="CADCUR010000153">
    <property type="protein sequence ID" value="CAA9403553.1"/>
    <property type="molecule type" value="Genomic_DNA"/>
</dbReference>
<gene>
    <name evidence="2" type="ORF">AVDCRST_MAG74-1734</name>
</gene>
<evidence type="ECO:0000313" key="2">
    <source>
        <dbReference type="EMBL" id="CAA9403553.1"/>
    </source>
</evidence>
<dbReference type="SUPFAM" id="SSF56219">
    <property type="entry name" value="DNase I-like"/>
    <property type="match status" value="1"/>
</dbReference>
<reference evidence="2" key="1">
    <citation type="submission" date="2020-02" db="EMBL/GenBank/DDBJ databases">
        <authorList>
            <person name="Meier V. D."/>
        </authorList>
    </citation>
    <scope>NUCLEOTIDE SEQUENCE</scope>
    <source>
        <strain evidence="2">AVDCRST_MAG74</strain>
    </source>
</reference>
<dbReference type="InterPro" id="IPR036691">
    <property type="entry name" value="Endo/exonu/phosph_ase_sf"/>
</dbReference>
<accession>A0A6J4P1U7</accession>
<dbReference type="InterPro" id="IPR051916">
    <property type="entry name" value="GPI-anchor_lipid_remodeler"/>
</dbReference>
<sequence>MLLFLLPIFVFCAAADAKKSSAPAVFSYAELSTLYEQKALSPTLEEKLHNLLTTPFVDNSYRSASPALLSQSPALGEFLRVAQWNIERGLEYEAIAAIFGSEAEFTALLSADEFPSGSDERQRALEQAAMLRAADVIVLNEVDLGMKRTNYRNTAAELAARLKMNYAFGVQFVELSPVHLSQENTADGAPEKELAEIIKVDPSRYKGLHGTAILSRFPLENVRLVPFRNQPYDWYQSEKNGVSFLEKGRRKIAGKVFLEKTLREVRRGGRTTLLADIADARFPNGRVTIAATHLENRTKSANRVKQLKELLDLVKESRHPVVFAGDMNTSSSDFTPTSLRRELAKRYGNPVYWIRMGIGYMLGFGLIEDTVLDGLTFWRTQSDPTVCEVPFLMPNSERKFFSTLENFRFDDGGAFDFRGDANRSHNNRGKTLANSNERGGKGFVNTYRVTRPIKFVGKYKLDWIFVKPADLKKPNDEEGSYRFAPHFGRTFAEVNEVVPDRISDHRPLTIDLPLLEPPLDENKKRD</sequence>
<dbReference type="GO" id="GO:0006506">
    <property type="term" value="P:GPI anchor biosynthetic process"/>
    <property type="evidence" value="ECO:0007669"/>
    <property type="project" value="TreeGrafter"/>
</dbReference>
<dbReference type="AlphaFoldDB" id="A0A6J4P1U7"/>
<proteinExistence type="predicted"/>